<accession>A0AAD8GID9</accession>
<comment type="similarity">
    <text evidence="14 16">Belongs to the JHDM2 histone demethylase family.</text>
</comment>
<keyword evidence="13 16" id="KW-0539">Nucleus</keyword>
<keyword evidence="8" id="KW-0223">Dioxygenase</keyword>
<evidence type="ECO:0000259" key="19">
    <source>
        <dbReference type="PROSITE" id="PS51184"/>
    </source>
</evidence>
<dbReference type="FunFam" id="2.60.120.650:FF:000004">
    <property type="entry name" value="Putative lysine-specific demethylase 3B"/>
    <property type="match status" value="1"/>
</dbReference>
<evidence type="ECO:0000256" key="1">
    <source>
        <dbReference type="ARBA" id="ARBA00004123"/>
    </source>
</evidence>
<keyword evidence="11" id="KW-0805">Transcription regulation</keyword>
<comment type="cofactor">
    <cofactor evidence="16">
        <name>Fe(2+)</name>
        <dbReference type="ChEBI" id="CHEBI:29033"/>
    </cofactor>
    <text evidence="16">Binds 1 Fe(2+) ion per subunit.</text>
</comment>
<comment type="subcellular location">
    <subcellularLocation>
        <location evidence="2">Cytoplasm</location>
    </subcellularLocation>
    <subcellularLocation>
        <location evidence="1 16">Nucleus</location>
    </subcellularLocation>
</comment>
<dbReference type="Pfam" id="PF22987">
    <property type="entry name" value="Tudor_KDM3B"/>
    <property type="match status" value="1"/>
</dbReference>
<evidence type="ECO:0000256" key="2">
    <source>
        <dbReference type="ARBA" id="ARBA00004496"/>
    </source>
</evidence>
<evidence type="ECO:0000256" key="3">
    <source>
        <dbReference type="ARBA" id="ARBA00022490"/>
    </source>
</evidence>
<keyword evidence="21" id="KW-1185">Reference proteome</keyword>
<evidence type="ECO:0000256" key="5">
    <source>
        <dbReference type="ARBA" id="ARBA00022771"/>
    </source>
</evidence>
<dbReference type="EMBL" id="JAGXEW010000002">
    <property type="protein sequence ID" value="KAK1175185.1"/>
    <property type="molecule type" value="Genomic_DNA"/>
</dbReference>
<evidence type="ECO:0000256" key="14">
    <source>
        <dbReference type="ARBA" id="ARBA00037987"/>
    </source>
</evidence>
<dbReference type="EC" id="1.14.11.65" evidence="16"/>
<comment type="domain">
    <text evidence="16">Leu-Xaa-Xaa-Leu-Leu (LXXLL) motifs are known to mediate the association with nuclear receptors.</text>
</comment>
<dbReference type="Proteomes" id="UP001230051">
    <property type="component" value="Unassembled WGS sequence"/>
</dbReference>
<dbReference type="GO" id="GO:0031490">
    <property type="term" value="F:chromatin DNA binding"/>
    <property type="evidence" value="ECO:0007669"/>
    <property type="project" value="TreeGrafter"/>
</dbReference>
<gene>
    <name evidence="20" type="primary">KDM3A</name>
    <name evidence="20" type="ORF">AOXY_G2841</name>
</gene>
<evidence type="ECO:0000256" key="4">
    <source>
        <dbReference type="ARBA" id="ARBA00022723"/>
    </source>
</evidence>
<keyword evidence="12" id="KW-0804">Transcription</keyword>
<name>A0AAD8GID9_ACIOX</name>
<dbReference type="SMART" id="SM00558">
    <property type="entry name" value="JmjC"/>
    <property type="match status" value="1"/>
</dbReference>
<comment type="domain">
    <text evidence="16">The JmjC domain and the C6-type zinc-finger are required for the demethylation activity.</text>
</comment>
<evidence type="ECO:0000256" key="6">
    <source>
        <dbReference type="ARBA" id="ARBA00022833"/>
    </source>
</evidence>
<feature type="domain" description="JmjC" evidence="19">
    <location>
        <begin position="1155"/>
        <end position="1378"/>
    </location>
</feature>
<comment type="catalytic activity">
    <reaction evidence="15 16">
        <text>N(6),N(6)-dimethyl-L-lysyl(9)-[histone H3] + 2 2-oxoglutarate + 2 O2 = L-lysyl(9)-[histone H3] + 2 formaldehyde + 2 succinate + 2 CO2</text>
        <dbReference type="Rhea" id="RHEA:60188"/>
        <dbReference type="Rhea" id="RHEA-COMP:15541"/>
        <dbReference type="Rhea" id="RHEA-COMP:15546"/>
        <dbReference type="ChEBI" id="CHEBI:15379"/>
        <dbReference type="ChEBI" id="CHEBI:16526"/>
        <dbReference type="ChEBI" id="CHEBI:16810"/>
        <dbReference type="ChEBI" id="CHEBI:16842"/>
        <dbReference type="ChEBI" id="CHEBI:29969"/>
        <dbReference type="ChEBI" id="CHEBI:30031"/>
        <dbReference type="ChEBI" id="CHEBI:61976"/>
        <dbReference type="EC" id="1.14.11.65"/>
    </reaction>
</comment>
<dbReference type="PANTHER" id="PTHR12549:SF7">
    <property type="entry name" value="LYSINE-SPECIFIC DEMETHYLASE 3A"/>
    <property type="match status" value="1"/>
</dbReference>
<keyword evidence="7" id="KW-0156">Chromatin regulator</keyword>
<evidence type="ECO:0000256" key="18">
    <source>
        <dbReference type="SAM" id="MobiDB-lite"/>
    </source>
</evidence>
<evidence type="ECO:0000256" key="15">
    <source>
        <dbReference type="ARBA" id="ARBA00047648"/>
    </source>
</evidence>
<protein>
    <recommendedName>
        <fullName evidence="16">Lysine-specific demethylase</fullName>
        <ecNumber evidence="16">1.14.11.65</ecNumber>
    </recommendedName>
</protein>
<evidence type="ECO:0000256" key="12">
    <source>
        <dbReference type="ARBA" id="ARBA00023163"/>
    </source>
</evidence>
<organism evidence="20 21">
    <name type="scientific">Acipenser oxyrinchus oxyrinchus</name>
    <dbReference type="NCBI Taxonomy" id="40147"/>
    <lineage>
        <taxon>Eukaryota</taxon>
        <taxon>Metazoa</taxon>
        <taxon>Chordata</taxon>
        <taxon>Craniata</taxon>
        <taxon>Vertebrata</taxon>
        <taxon>Euteleostomi</taxon>
        <taxon>Actinopterygii</taxon>
        <taxon>Chondrostei</taxon>
        <taxon>Acipenseriformes</taxon>
        <taxon>Acipenseridae</taxon>
        <taxon>Acipenser</taxon>
    </lineage>
</organism>
<dbReference type="InterPro" id="IPR054294">
    <property type="entry name" value="DUF7030"/>
</dbReference>
<comment type="function">
    <text evidence="16">Histone demethylase that specifically demethylates 'Lys-9' of histone H3, thereby playing a central role in histone code.</text>
</comment>
<feature type="region of interest" description="Disordered" evidence="18">
    <location>
        <begin position="551"/>
        <end position="584"/>
    </location>
</feature>
<evidence type="ECO:0000256" key="16">
    <source>
        <dbReference type="RuleBase" id="RU369087"/>
    </source>
</evidence>
<keyword evidence="3" id="KW-0963">Cytoplasm</keyword>
<keyword evidence="6" id="KW-0862">Zinc</keyword>
<evidence type="ECO:0000256" key="9">
    <source>
        <dbReference type="ARBA" id="ARBA00023002"/>
    </source>
</evidence>
<evidence type="ECO:0000256" key="17">
    <source>
        <dbReference type="SAM" id="Coils"/>
    </source>
</evidence>
<sequence length="1417" mass="159819">MCNKARQILVGKGFLCVTGDVNLKVEEITKWQWKSGKIRAVSHKDASDQDLKVFVEFDHEKLENRRWIRVYEPPMKIFLVEHSLTFAARKWPGSATAVQWPAVLFRPLVDNAGVVLILVEYLLFKERCFVSQGTLQSVQECDCNLMSRKHLQDFDCSRISVKDLQELQKEVEAWQRKHSYLQLLLGGTLNLTGCKVKVYCMESSNQWCYATVKHQDQYTQTLQVQNEQFGTLQNINPALLEIEVLSQNFEHSQTSSGKRRSSKNVTDLEAKKGRFGCEFSTERQTQSTNGVSSLVQVAGFCQAGTKDSNERAMDLPTTAYYGDNDRTVLVKKQPTPQENLKSFCRLYQQVTVPSIPSHVGGVLLGSTASTPGTKERLQQTPLPAYSPPSIHVETPPGPAPQNENRFLKDMCEPSRGLQPNSLFRTEFSKTQNPVEAAFTSFFTPQATSKKLQQTQSNAGSIQASPVNHSFTLSNSKVDTAPPPSLELRKLLETSYHAQKQTAYPNLLNGAPSKPTEQAVGCPANQEQCNRSPVLNTLQLFSSEDRNITCPPTCGDKESPWSHLNGKTQENQWEQRPKSGEEEDDKDVLKALLESGIPGGVNAKASNSILNDAEEVKRLQRSGECFLQDASCNSIAPQLHKCRECRLVNYRKKSRSEEDGSVFCRFFHFRRLQFTKHGVLREDGFLTPDKYDSKALKLWMPQPSHVKGLDLETSKYILANIGDQFCQLVMQEKEIMASIEPYKEIVWKRAVQGVRDMCDVCDTTLFNIHWVCPKCGFGVCPDCFRIKKSKNSDDTRADVFSWMRCVKGQLHEPDNLMPTQIIPGTALYDVGDIVHSVRGKWGIKANCPCSNRHSKTSPKPAIKEERKQQNVIAAISLSLRPLFHNKPSDLLPSTSTKTTDTAANPASSVLHQNPFSWITEFANPSVNKENKDKVLASTVKNETKQSSLFPSLNCLLAKPASTLHTFNSLVLTPVPNSSTGSLRSLLNGGQTDSGQKSRPKILDDIFASIVQSKVPSDSSKRVDVKEAVGQSTVLSQEVPHSWLCDNRLLCLQDPTHKNNWNIFRECWKQGQPVMVSGMHKILNSDLWKPETFRKEFGEQEVELVNCRTNEIITGTTVGDFWNGFEDLSKRLKTKEGELMVLKLKDWPPGQDFRDMMPTRFDDLMNNIPLPEYTRRVGKLNLASRLPDYFVRPDLGPKMYNAYGLITDEDRKYGTTNLHLDISDAANVMVYVGIPKGETDHEKAVLQTIEDGDADEQTIKRLVEEKEKPGALWHIYSAKDTDKIRQLLKKVADEQGHENPPDHDPIHDQSSYLDRPLRKRLLQEYGVQGWAIVQFLGDAVFIPAGAPHQVHNLYSCIKVAEDFVSPEHVKHCFRLTQEFRYLSNTHTNHEDKLQVKNVIFHAVKDVVGMLKTHESSIKP</sequence>
<dbReference type="GO" id="GO:0000118">
    <property type="term" value="C:histone deacetylase complex"/>
    <property type="evidence" value="ECO:0007669"/>
    <property type="project" value="UniProtKB-UniRule"/>
</dbReference>
<dbReference type="Gene3D" id="2.60.120.650">
    <property type="entry name" value="Cupin"/>
    <property type="match status" value="1"/>
</dbReference>
<dbReference type="SUPFAM" id="SSF51197">
    <property type="entry name" value="Clavaminate synthase-like"/>
    <property type="match status" value="1"/>
</dbReference>
<dbReference type="GO" id="GO:0140683">
    <property type="term" value="F:histone H3K9me/H3K9me2 demethylase activity"/>
    <property type="evidence" value="ECO:0007669"/>
    <property type="project" value="UniProtKB-EC"/>
</dbReference>
<keyword evidence="17" id="KW-0175">Coiled coil</keyword>
<proteinExistence type="inferred from homology"/>
<evidence type="ECO:0000256" key="13">
    <source>
        <dbReference type="ARBA" id="ARBA00023242"/>
    </source>
</evidence>
<feature type="region of interest" description="Disordered" evidence="18">
    <location>
        <begin position="504"/>
        <end position="523"/>
    </location>
</feature>
<keyword evidence="5" id="KW-0863">Zinc-finger</keyword>
<dbReference type="PROSITE" id="PS51184">
    <property type="entry name" value="JMJC"/>
    <property type="match status" value="1"/>
</dbReference>
<dbReference type="GO" id="GO:0005737">
    <property type="term" value="C:cytoplasm"/>
    <property type="evidence" value="ECO:0007669"/>
    <property type="project" value="UniProtKB-SubCell"/>
</dbReference>
<dbReference type="Pfam" id="PF22988">
    <property type="entry name" value="PWWP_KDM3B"/>
    <property type="match status" value="1"/>
</dbReference>
<dbReference type="GO" id="GO:0008270">
    <property type="term" value="F:zinc ion binding"/>
    <property type="evidence" value="ECO:0007669"/>
    <property type="project" value="UniProtKB-KW"/>
</dbReference>
<dbReference type="GO" id="GO:0006357">
    <property type="term" value="P:regulation of transcription by RNA polymerase II"/>
    <property type="evidence" value="ECO:0007669"/>
    <property type="project" value="TreeGrafter"/>
</dbReference>
<keyword evidence="4 16" id="KW-0479">Metal-binding</keyword>
<dbReference type="GO" id="GO:0070988">
    <property type="term" value="P:demethylation"/>
    <property type="evidence" value="ECO:0007669"/>
    <property type="project" value="UniProtKB-UniRule"/>
</dbReference>
<reference evidence="20" key="1">
    <citation type="submission" date="2022-02" db="EMBL/GenBank/DDBJ databases">
        <title>Atlantic sturgeon de novo genome assembly.</title>
        <authorList>
            <person name="Stock M."/>
            <person name="Klopp C."/>
            <person name="Guiguen Y."/>
            <person name="Cabau C."/>
            <person name="Parinello H."/>
            <person name="Santidrian Yebra-Pimentel E."/>
            <person name="Kuhl H."/>
            <person name="Dirks R.P."/>
            <person name="Guessner J."/>
            <person name="Wuertz S."/>
            <person name="Du K."/>
            <person name="Schartl M."/>
        </authorList>
    </citation>
    <scope>NUCLEOTIDE SEQUENCE</scope>
    <source>
        <strain evidence="20">STURGEONOMICS-FGT-2020</strain>
        <tissue evidence="20">Whole blood</tissue>
    </source>
</reference>
<dbReference type="GO" id="GO:0000785">
    <property type="term" value="C:chromatin"/>
    <property type="evidence" value="ECO:0007669"/>
    <property type="project" value="TreeGrafter"/>
</dbReference>
<keyword evidence="10 16" id="KW-0408">Iron</keyword>
<evidence type="ECO:0000313" key="21">
    <source>
        <dbReference type="Proteomes" id="UP001230051"/>
    </source>
</evidence>
<evidence type="ECO:0000256" key="7">
    <source>
        <dbReference type="ARBA" id="ARBA00022853"/>
    </source>
</evidence>
<evidence type="ECO:0000256" key="8">
    <source>
        <dbReference type="ARBA" id="ARBA00022964"/>
    </source>
</evidence>
<evidence type="ECO:0000256" key="10">
    <source>
        <dbReference type="ARBA" id="ARBA00023004"/>
    </source>
</evidence>
<evidence type="ECO:0000313" key="20">
    <source>
        <dbReference type="EMBL" id="KAK1175185.1"/>
    </source>
</evidence>
<dbReference type="GO" id="GO:0003712">
    <property type="term" value="F:transcription coregulator activity"/>
    <property type="evidence" value="ECO:0007669"/>
    <property type="project" value="TreeGrafter"/>
</dbReference>
<dbReference type="Pfam" id="PF02373">
    <property type="entry name" value="JmjC"/>
    <property type="match status" value="1"/>
</dbReference>
<feature type="coiled-coil region" evidence="17">
    <location>
        <begin position="157"/>
        <end position="184"/>
    </location>
</feature>
<keyword evidence="9" id="KW-0560">Oxidoreductase</keyword>
<comment type="caution">
    <text evidence="20">The sequence shown here is derived from an EMBL/GenBank/DDBJ whole genome shotgun (WGS) entry which is preliminary data.</text>
</comment>
<dbReference type="InterPro" id="IPR003347">
    <property type="entry name" value="JmjC_dom"/>
</dbReference>
<dbReference type="InterPro" id="IPR054503">
    <property type="entry name" value="KDM3AB_Tudor"/>
</dbReference>
<dbReference type="InterPro" id="IPR045109">
    <property type="entry name" value="LSDs-like"/>
</dbReference>
<dbReference type="Pfam" id="PF22989">
    <property type="entry name" value="DUF7030"/>
    <property type="match status" value="1"/>
</dbReference>
<dbReference type="InterPro" id="IPR054504">
    <property type="entry name" value="PWWP_KDM3B"/>
</dbReference>
<evidence type="ECO:0000256" key="11">
    <source>
        <dbReference type="ARBA" id="ARBA00023015"/>
    </source>
</evidence>
<dbReference type="PANTHER" id="PTHR12549">
    <property type="entry name" value="JMJC DOMAIN-CONTAINING HISTONE DEMETHYLATION PROTEIN"/>
    <property type="match status" value="1"/>
</dbReference>